<dbReference type="Gene3D" id="1.10.10.60">
    <property type="entry name" value="Homeodomain-like"/>
    <property type="match status" value="1"/>
</dbReference>
<protein>
    <recommendedName>
        <fullName evidence="1">Transposase IS30-like HTH domain-containing protein</fullName>
    </recommendedName>
</protein>
<dbReference type="EMBL" id="SSFO01000286">
    <property type="protein sequence ID" value="TXI28090.1"/>
    <property type="molecule type" value="Genomic_DNA"/>
</dbReference>
<accession>A0A5C7VSB3</accession>
<feature type="domain" description="Transposase IS30-like HTH" evidence="1">
    <location>
        <begin position="23"/>
        <end position="61"/>
    </location>
</feature>
<gene>
    <name evidence="2" type="ORF">E6Q69_17015</name>
</gene>
<dbReference type="AlphaFoldDB" id="A0A5C7VSB3"/>
<dbReference type="Proteomes" id="UP000321110">
    <property type="component" value="Unassembled WGS sequence"/>
</dbReference>
<evidence type="ECO:0000259" key="1">
    <source>
        <dbReference type="Pfam" id="PF13936"/>
    </source>
</evidence>
<dbReference type="InterPro" id="IPR025246">
    <property type="entry name" value="IS30-like_HTH"/>
</dbReference>
<evidence type="ECO:0000313" key="2">
    <source>
        <dbReference type="EMBL" id="TXI28090.1"/>
    </source>
</evidence>
<comment type="caution">
    <text evidence="2">The sequence shown here is derived from an EMBL/GenBank/DDBJ whole genome shotgun (WGS) entry which is preliminary data.</text>
</comment>
<reference evidence="2 3" key="1">
    <citation type="submission" date="2018-09" db="EMBL/GenBank/DDBJ databases">
        <title>Metagenome Assembled Genomes from an Advanced Water Purification Facility.</title>
        <authorList>
            <person name="Stamps B.W."/>
            <person name="Spear J.R."/>
        </authorList>
    </citation>
    <scope>NUCLEOTIDE SEQUENCE [LARGE SCALE GENOMIC DNA]</scope>
    <source>
        <strain evidence="2">Bin_52_1</strain>
    </source>
</reference>
<dbReference type="Pfam" id="PF13936">
    <property type="entry name" value="HTH_38"/>
    <property type="match status" value="1"/>
</dbReference>
<proteinExistence type="predicted"/>
<organism evidence="2 3">
    <name type="scientific">Aquipseudomonas alcaligenes</name>
    <name type="common">Pseudomonas alcaligenes</name>
    <dbReference type="NCBI Taxonomy" id="43263"/>
    <lineage>
        <taxon>Bacteria</taxon>
        <taxon>Pseudomonadati</taxon>
        <taxon>Pseudomonadota</taxon>
        <taxon>Gammaproteobacteria</taxon>
        <taxon>Pseudomonadales</taxon>
        <taxon>Pseudomonadaceae</taxon>
        <taxon>Aquipseudomonas</taxon>
    </lineage>
</organism>
<name>A0A5C7VSB3_AQUAC</name>
<evidence type="ECO:0000313" key="3">
    <source>
        <dbReference type="Proteomes" id="UP000321110"/>
    </source>
</evidence>
<sequence>MARMYVGISEAGCRCGEDHPRAKLSDTDIELIFALRAEGLPYSLIAQKMDCAKSTVADVLKYRRRVARPVRWKRVPGQEQPR</sequence>